<name>A0A3E0DL72_9GAMM</name>
<dbReference type="InterPro" id="IPR017703">
    <property type="entry name" value="YgfZ/GCV_T_CS"/>
</dbReference>
<proteinExistence type="predicted"/>
<accession>A0A3E0DL72</accession>
<gene>
    <name evidence="1" type="ORF">DFP81_10714</name>
</gene>
<dbReference type="PANTHER" id="PTHR22602:SF0">
    <property type="entry name" value="TRANSFERASE CAF17, MITOCHONDRIAL-RELATED"/>
    <property type="match status" value="1"/>
</dbReference>
<dbReference type="Gene3D" id="3.30.70.1400">
    <property type="entry name" value="Aminomethyltransferase beta-barrel domains"/>
    <property type="match status" value="1"/>
</dbReference>
<reference evidence="1 2" key="1">
    <citation type="submission" date="2018-08" db="EMBL/GenBank/DDBJ databases">
        <title>Genomic Encyclopedia of Type Strains, Phase III (KMG-III): the genomes of soil and plant-associated and newly described type strains.</title>
        <authorList>
            <person name="Whitman W."/>
        </authorList>
    </citation>
    <scope>NUCLEOTIDE SEQUENCE [LARGE SCALE GENOMIC DNA]</scope>
    <source>
        <strain evidence="1 2">CECT 7375</strain>
    </source>
</reference>
<organism evidence="1 2">
    <name type="scientific">Marinomonas pollencensis</name>
    <dbReference type="NCBI Taxonomy" id="491954"/>
    <lineage>
        <taxon>Bacteria</taxon>
        <taxon>Pseudomonadati</taxon>
        <taxon>Pseudomonadota</taxon>
        <taxon>Gammaproteobacteria</taxon>
        <taxon>Oceanospirillales</taxon>
        <taxon>Oceanospirillaceae</taxon>
        <taxon>Marinomonas</taxon>
    </lineage>
</organism>
<dbReference type="InterPro" id="IPR045179">
    <property type="entry name" value="YgfZ/GcvT"/>
</dbReference>
<dbReference type="GO" id="GO:0016226">
    <property type="term" value="P:iron-sulfur cluster assembly"/>
    <property type="evidence" value="ECO:0007669"/>
    <property type="project" value="TreeGrafter"/>
</dbReference>
<evidence type="ECO:0000313" key="1">
    <source>
        <dbReference type="EMBL" id="REG82841.1"/>
    </source>
</evidence>
<dbReference type="Gene3D" id="2.40.30.160">
    <property type="match status" value="1"/>
</dbReference>
<protein>
    <submittedName>
        <fullName evidence="1">Uncharacterized protein</fullName>
    </submittedName>
</protein>
<sequence length="306" mass="33539">MNILSNLAASLLDQDVVSHSPDLGILRIQGSDAKKLLQGQTSCDMTKLSADHALYGAICSIKGRIISNFYAVQVEEDILLIMNEALLETTLNQLKKYAVFFKAELNLASDDYTVQTEFSAATSTEVPDALIEQLPTETEQGSIQLTISEFPSKASIRLLPNSQAQSETAKAPAQAELLSLLTARPLINAEHSEEVLPQWLNMQRTGGISFTKGCYTGQEIVARMQYRGKSKKQLALFSWEGNSEVAPTLLDSDGKNIGSLFKKACFNGLNIAQIIINIEPTDVDHFFLGDQAVTLLPLPYQLDTLK</sequence>
<dbReference type="RefSeq" id="WP_115897849.1">
    <property type="nucleotide sequence ID" value="NZ_QUNG01000007.1"/>
</dbReference>
<keyword evidence="2" id="KW-1185">Reference proteome</keyword>
<dbReference type="NCBIfam" id="TIGR03317">
    <property type="entry name" value="ygfZ_signature"/>
    <property type="match status" value="1"/>
</dbReference>
<dbReference type="AlphaFoldDB" id="A0A3E0DL72"/>
<dbReference type="PANTHER" id="PTHR22602">
    <property type="entry name" value="TRANSFERASE CAF17, MITOCHONDRIAL-RELATED"/>
    <property type="match status" value="1"/>
</dbReference>
<dbReference type="SUPFAM" id="SSF103025">
    <property type="entry name" value="Folate-binding domain"/>
    <property type="match status" value="1"/>
</dbReference>
<dbReference type="Proteomes" id="UP000256542">
    <property type="component" value="Unassembled WGS sequence"/>
</dbReference>
<dbReference type="OrthoDB" id="9796287at2"/>
<comment type="caution">
    <text evidence="1">The sequence shown here is derived from an EMBL/GenBank/DDBJ whole genome shotgun (WGS) entry which is preliminary data.</text>
</comment>
<evidence type="ECO:0000313" key="2">
    <source>
        <dbReference type="Proteomes" id="UP000256542"/>
    </source>
</evidence>
<dbReference type="EMBL" id="QUNG01000007">
    <property type="protein sequence ID" value="REG82841.1"/>
    <property type="molecule type" value="Genomic_DNA"/>
</dbReference>